<keyword evidence="1" id="KW-1185">Reference proteome</keyword>
<reference evidence="1" key="1">
    <citation type="journal article" date="2014" name="Nat. Commun.">
        <title>The tobacco genome sequence and its comparison with those of tomato and potato.</title>
        <authorList>
            <person name="Sierro N."/>
            <person name="Battey J.N."/>
            <person name="Ouadi S."/>
            <person name="Bakaher N."/>
            <person name="Bovet L."/>
            <person name="Willig A."/>
            <person name="Goepfert S."/>
            <person name="Peitsch M.C."/>
            <person name="Ivanov N.V."/>
        </authorList>
    </citation>
    <scope>NUCLEOTIDE SEQUENCE [LARGE SCALE GENOMIC DNA]</scope>
</reference>
<evidence type="ECO:0000313" key="1">
    <source>
        <dbReference type="Proteomes" id="UP000790787"/>
    </source>
</evidence>
<reference evidence="2" key="2">
    <citation type="submission" date="2025-08" db="UniProtKB">
        <authorList>
            <consortium name="RefSeq"/>
        </authorList>
    </citation>
    <scope>IDENTIFICATION</scope>
    <source>
        <tissue evidence="2">Leaf</tissue>
    </source>
</reference>
<gene>
    <name evidence="2" type="primary">LOC142175938</name>
</gene>
<name>A0AC58TPA1_TOBAC</name>
<dbReference type="RefSeq" id="XP_075099050.1">
    <property type="nucleotide sequence ID" value="XM_075242949.1"/>
</dbReference>
<organism evidence="1 2">
    <name type="scientific">Nicotiana tabacum</name>
    <name type="common">Common tobacco</name>
    <dbReference type="NCBI Taxonomy" id="4097"/>
    <lineage>
        <taxon>Eukaryota</taxon>
        <taxon>Viridiplantae</taxon>
        <taxon>Streptophyta</taxon>
        <taxon>Embryophyta</taxon>
        <taxon>Tracheophyta</taxon>
        <taxon>Spermatophyta</taxon>
        <taxon>Magnoliopsida</taxon>
        <taxon>eudicotyledons</taxon>
        <taxon>Gunneridae</taxon>
        <taxon>Pentapetalae</taxon>
        <taxon>asterids</taxon>
        <taxon>lamiids</taxon>
        <taxon>Solanales</taxon>
        <taxon>Solanaceae</taxon>
        <taxon>Nicotianoideae</taxon>
        <taxon>Nicotianeae</taxon>
        <taxon>Nicotiana</taxon>
    </lineage>
</organism>
<protein>
    <submittedName>
        <fullName evidence="2">Uncharacterized protein LOC142175938</fullName>
    </submittedName>
</protein>
<accession>A0AC58TPA1</accession>
<sequence>MGMNWLFKCYTTLDYCAKVVKFEFPNKPVHEWKRNIVEPRGKFISYLKSKKMITNGCLYHLVRVTDMDAEIPTLQFVLVVCEFPDVFPDELPCILADWIIDFGIDVMPDTQLISIPPYRMAPPELKELKEHLKDLLERVH</sequence>
<dbReference type="Proteomes" id="UP000790787">
    <property type="component" value="Chromosome 22"/>
</dbReference>
<evidence type="ECO:0000313" key="2">
    <source>
        <dbReference type="RefSeq" id="XP_075099050.1"/>
    </source>
</evidence>
<proteinExistence type="predicted"/>